<evidence type="ECO:0000256" key="2">
    <source>
        <dbReference type="ARBA" id="ARBA00022475"/>
    </source>
</evidence>
<accession>A0A2M8KUG3</accession>
<evidence type="ECO:0000256" key="6">
    <source>
        <dbReference type="SAM" id="Phobius"/>
    </source>
</evidence>
<dbReference type="InterPro" id="IPR022791">
    <property type="entry name" value="L-PG_synthase/AglD"/>
</dbReference>
<evidence type="ECO:0000256" key="4">
    <source>
        <dbReference type="ARBA" id="ARBA00022989"/>
    </source>
</evidence>
<keyword evidence="4 6" id="KW-1133">Transmembrane helix</keyword>
<organism evidence="7 8">
    <name type="scientific">Candidatus Roizmanbacteria bacterium CG10_big_fil_rev_8_21_14_0_10_45_7</name>
    <dbReference type="NCBI Taxonomy" id="1974854"/>
    <lineage>
        <taxon>Bacteria</taxon>
        <taxon>Candidatus Roizmaniibacteriota</taxon>
    </lineage>
</organism>
<evidence type="ECO:0000313" key="8">
    <source>
        <dbReference type="Proteomes" id="UP000231569"/>
    </source>
</evidence>
<feature type="transmembrane region" description="Helical" evidence="6">
    <location>
        <begin position="190"/>
        <end position="213"/>
    </location>
</feature>
<protein>
    <recommendedName>
        <fullName evidence="9">Lysylphosphatidylglycerol synthetase family protein</fullName>
    </recommendedName>
</protein>
<dbReference type="Proteomes" id="UP000231569">
    <property type="component" value="Unassembled WGS sequence"/>
</dbReference>
<evidence type="ECO:0000256" key="5">
    <source>
        <dbReference type="ARBA" id="ARBA00023136"/>
    </source>
</evidence>
<dbReference type="EMBL" id="PFEE01000061">
    <property type="protein sequence ID" value="PJE63520.1"/>
    <property type="molecule type" value="Genomic_DNA"/>
</dbReference>
<sequence>MGNKYVVLFQRICFFVAFMFIALFISRNGGELIKVARNLNYVFALLALLLSFCIVFASTLQFKFLLEANKIPTQYWFLFRQRALTNMLNYIPGGVWSHVNLAISLSQQVGASVKTLSKLTALFMISVIITGTLFSIFFFPLYVQIIALVLVVFAFITLNYWITCINRLWKMLLPRVVMLLPPFTVKARAFILISGVLSWTLTAGAFVSFLYAAHPSVSVAVLFYAGSAYIVAWVVGLLAIPFPSGLGIREGVMGYLLALVGVPIAYAVAISLVFRVMLLIRDIIFFVIVSKLKLSLTK</sequence>
<feature type="transmembrane region" description="Helical" evidence="6">
    <location>
        <begin position="119"/>
        <end position="139"/>
    </location>
</feature>
<keyword evidence="5 6" id="KW-0472">Membrane</keyword>
<evidence type="ECO:0000313" key="7">
    <source>
        <dbReference type="EMBL" id="PJE63520.1"/>
    </source>
</evidence>
<dbReference type="Pfam" id="PF03706">
    <property type="entry name" value="LPG_synthase_TM"/>
    <property type="match status" value="1"/>
</dbReference>
<evidence type="ECO:0008006" key="9">
    <source>
        <dbReference type="Google" id="ProtNLM"/>
    </source>
</evidence>
<dbReference type="AlphaFoldDB" id="A0A2M8KUG3"/>
<feature type="transmembrane region" description="Helical" evidence="6">
    <location>
        <begin position="145"/>
        <end position="169"/>
    </location>
</feature>
<keyword evidence="3 6" id="KW-0812">Transmembrane</keyword>
<dbReference type="GO" id="GO:0005886">
    <property type="term" value="C:plasma membrane"/>
    <property type="evidence" value="ECO:0007669"/>
    <property type="project" value="UniProtKB-SubCell"/>
</dbReference>
<name>A0A2M8KUG3_9BACT</name>
<feature type="transmembrane region" description="Helical" evidence="6">
    <location>
        <begin position="219"/>
        <end position="240"/>
    </location>
</feature>
<keyword evidence="2" id="KW-1003">Cell membrane</keyword>
<evidence type="ECO:0000256" key="3">
    <source>
        <dbReference type="ARBA" id="ARBA00022692"/>
    </source>
</evidence>
<feature type="transmembrane region" description="Helical" evidence="6">
    <location>
        <begin position="87"/>
        <end position="107"/>
    </location>
</feature>
<proteinExistence type="predicted"/>
<feature type="transmembrane region" description="Helical" evidence="6">
    <location>
        <begin position="252"/>
        <end position="272"/>
    </location>
</feature>
<reference evidence="8" key="1">
    <citation type="submission" date="2017-09" db="EMBL/GenBank/DDBJ databases">
        <title>Depth-based differentiation of microbial function through sediment-hosted aquifers and enrichment of novel symbionts in the deep terrestrial subsurface.</title>
        <authorList>
            <person name="Probst A.J."/>
            <person name="Ladd B."/>
            <person name="Jarett J.K."/>
            <person name="Geller-Mcgrath D.E."/>
            <person name="Sieber C.M.K."/>
            <person name="Emerson J.B."/>
            <person name="Anantharaman K."/>
            <person name="Thomas B.C."/>
            <person name="Malmstrom R."/>
            <person name="Stieglmeier M."/>
            <person name="Klingl A."/>
            <person name="Woyke T."/>
            <person name="Ryan C.M."/>
            <person name="Banfield J.F."/>
        </authorList>
    </citation>
    <scope>NUCLEOTIDE SEQUENCE [LARGE SCALE GENOMIC DNA]</scope>
</reference>
<evidence type="ECO:0000256" key="1">
    <source>
        <dbReference type="ARBA" id="ARBA00004651"/>
    </source>
</evidence>
<feature type="transmembrane region" description="Helical" evidence="6">
    <location>
        <begin position="6"/>
        <end position="26"/>
    </location>
</feature>
<gene>
    <name evidence="7" type="ORF">COU89_02830</name>
</gene>
<feature type="transmembrane region" description="Helical" evidence="6">
    <location>
        <begin position="38"/>
        <end position="60"/>
    </location>
</feature>
<comment type="subcellular location">
    <subcellularLocation>
        <location evidence="1">Cell membrane</location>
        <topology evidence="1">Multi-pass membrane protein</topology>
    </subcellularLocation>
</comment>
<comment type="caution">
    <text evidence="7">The sequence shown here is derived from an EMBL/GenBank/DDBJ whole genome shotgun (WGS) entry which is preliminary data.</text>
</comment>